<evidence type="ECO:0000313" key="1">
    <source>
        <dbReference type="EMBL" id="PHK07238.1"/>
    </source>
</evidence>
<name>A0A9Q5ZGL6_NOSLI</name>
<dbReference type="EMBL" id="LAHD01000002">
    <property type="protein sequence ID" value="PHK07238.1"/>
    <property type="molecule type" value="Genomic_DNA"/>
</dbReference>
<organism evidence="1 2">
    <name type="scientific">Nostoc linckia z8</name>
    <dbReference type="NCBI Taxonomy" id="1628746"/>
    <lineage>
        <taxon>Bacteria</taxon>
        <taxon>Bacillati</taxon>
        <taxon>Cyanobacteriota</taxon>
        <taxon>Cyanophyceae</taxon>
        <taxon>Nostocales</taxon>
        <taxon>Nostocaceae</taxon>
        <taxon>Nostoc</taxon>
    </lineage>
</organism>
<proteinExistence type="predicted"/>
<sequence>MIASAPEKLFTSTAQALDCWLEAAEKREKLPAKEYLEYLHSFGWDRRSALSYVKLADFIKEHLSGCLETLAKLDIRTLLKLPLPRYAPIVEAIKTTARTQKEVAQLIKQLPKKTRTGFQPTGEGGARMFALPPLHNESGKVVEKAAQLTGLSLQKLVEEACHLVTSIITGEDLTQTIARIQELAIKQAGEEENSEFRIQNSENSQLRIQNSETNLTPYGLSLQDAVQWTYAGETHASYLTQVEGENALLSVNDAIYSVPLASLKKIDLNTIKAEIGDRHKLSHPYQQLYINAVNAKQEWVTLQSLPDGDDTYQSQLKQYTRWLSCAVDNAKRNGIWLDWEELKHNQRLILVPGGEDLIAHVANTPRPKHKPAKTSFLEAFSSGVPDKPSLEQSLKDAHDWDEIAFLVGRNNKTLTQATDGWTIEEKQSLIAKLTIFLKNSFTCAIQEKELAWLHHAALAKALAKLEFEVEKQVCQFDKFIDYGTSNELWSFRTEGGETIVVPRQEVKIFRF</sequence>
<gene>
    <name evidence="1" type="ORF">VF08_01145</name>
</gene>
<dbReference type="Proteomes" id="UP000222310">
    <property type="component" value="Unassembled WGS sequence"/>
</dbReference>
<dbReference type="AlphaFoldDB" id="A0A9Q5ZGL6"/>
<dbReference type="RefSeq" id="WP_099065898.1">
    <property type="nucleotide sequence ID" value="NZ_LAHD01000002.1"/>
</dbReference>
<comment type="caution">
    <text evidence="1">The sequence shown here is derived from an EMBL/GenBank/DDBJ whole genome shotgun (WGS) entry which is preliminary data.</text>
</comment>
<evidence type="ECO:0000313" key="2">
    <source>
        <dbReference type="Proteomes" id="UP000222310"/>
    </source>
</evidence>
<reference evidence="1 2" key="1">
    <citation type="submission" date="2015-02" db="EMBL/GenBank/DDBJ databases">
        <title>Nostoc linckia genome annotation.</title>
        <authorList>
            <person name="Zhou Z."/>
        </authorList>
    </citation>
    <scope>NUCLEOTIDE SEQUENCE [LARGE SCALE GENOMIC DNA]</scope>
    <source>
        <strain evidence="2">z8</strain>
    </source>
</reference>
<protein>
    <submittedName>
        <fullName evidence="1">Uncharacterized protein</fullName>
    </submittedName>
</protein>
<dbReference type="GeneID" id="57092088"/>
<accession>A0A9Q5ZGL6</accession>